<keyword evidence="4 5" id="KW-0067">ATP-binding</keyword>
<evidence type="ECO:0000256" key="1">
    <source>
        <dbReference type="ARBA" id="ARBA00022679"/>
    </source>
</evidence>
<reference evidence="8" key="1">
    <citation type="submission" date="2022-03" db="EMBL/GenBank/DDBJ databases">
        <title>Draft genome sequence of Aduncisulcus paluster, a free-living microaerophilic Fornicata.</title>
        <authorList>
            <person name="Yuyama I."/>
            <person name="Kume K."/>
            <person name="Tamura T."/>
            <person name="Inagaki Y."/>
            <person name="Hashimoto T."/>
        </authorList>
    </citation>
    <scope>NUCLEOTIDE SEQUENCE</scope>
    <source>
        <strain evidence="8">NY0171</strain>
    </source>
</reference>
<keyword evidence="9" id="KW-1185">Reference proteome</keyword>
<evidence type="ECO:0000256" key="4">
    <source>
        <dbReference type="ARBA" id="ARBA00022840"/>
    </source>
</evidence>
<feature type="region of interest" description="Disordered" evidence="6">
    <location>
        <begin position="644"/>
        <end position="665"/>
    </location>
</feature>
<evidence type="ECO:0000259" key="7">
    <source>
        <dbReference type="PROSITE" id="PS50011"/>
    </source>
</evidence>
<protein>
    <recommendedName>
        <fullName evidence="7">Protein kinase domain-containing protein</fullName>
    </recommendedName>
</protein>
<evidence type="ECO:0000313" key="9">
    <source>
        <dbReference type="Proteomes" id="UP001057375"/>
    </source>
</evidence>
<feature type="binding site" evidence="5">
    <location>
        <position position="565"/>
    </location>
    <ligand>
        <name>ATP</name>
        <dbReference type="ChEBI" id="CHEBI:30616"/>
    </ligand>
</feature>
<dbReference type="InterPro" id="IPR011009">
    <property type="entry name" value="Kinase-like_dom_sf"/>
</dbReference>
<proteinExistence type="predicted"/>
<gene>
    <name evidence="8" type="ORF">ADUPG1_008604</name>
</gene>
<dbReference type="SUPFAM" id="SSF56112">
    <property type="entry name" value="Protein kinase-like (PK-like)"/>
    <property type="match status" value="1"/>
</dbReference>
<dbReference type="InterPro" id="IPR008271">
    <property type="entry name" value="Ser/Thr_kinase_AS"/>
</dbReference>
<dbReference type="PROSITE" id="PS00108">
    <property type="entry name" value="PROTEIN_KINASE_ST"/>
    <property type="match status" value="1"/>
</dbReference>
<keyword evidence="1" id="KW-0808">Transferase</keyword>
<dbReference type="PANTHER" id="PTHR24348:SF22">
    <property type="entry name" value="NON-SPECIFIC SERINE_THREONINE PROTEIN KINASE"/>
    <property type="match status" value="1"/>
</dbReference>
<dbReference type="PANTHER" id="PTHR24348">
    <property type="entry name" value="SERINE/THREONINE-PROTEIN KINASE UNC-51-RELATED"/>
    <property type="match status" value="1"/>
</dbReference>
<feature type="compositionally biased region" description="Acidic residues" evidence="6">
    <location>
        <begin position="82"/>
        <end position="99"/>
    </location>
</feature>
<dbReference type="Proteomes" id="UP001057375">
    <property type="component" value="Unassembled WGS sequence"/>
</dbReference>
<dbReference type="PROSITE" id="PS50011">
    <property type="entry name" value="PROTEIN_KINASE_DOM"/>
    <property type="match status" value="1"/>
</dbReference>
<evidence type="ECO:0000313" key="8">
    <source>
        <dbReference type="EMBL" id="GKT35444.1"/>
    </source>
</evidence>
<feature type="compositionally biased region" description="Low complexity" evidence="6">
    <location>
        <begin position="415"/>
        <end position="428"/>
    </location>
</feature>
<name>A0ABQ5KVI4_9EUKA</name>
<dbReference type="Gene3D" id="1.10.510.10">
    <property type="entry name" value="Transferase(Phosphotransferase) domain 1"/>
    <property type="match status" value="1"/>
</dbReference>
<feature type="domain" description="Protein kinase" evidence="7">
    <location>
        <begin position="536"/>
        <end position="894"/>
    </location>
</feature>
<keyword evidence="3" id="KW-0418">Kinase</keyword>
<feature type="compositionally biased region" description="Basic residues" evidence="6">
    <location>
        <begin position="448"/>
        <end position="462"/>
    </location>
</feature>
<feature type="compositionally biased region" description="Low complexity" evidence="6">
    <location>
        <begin position="465"/>
        <end position="478"/>
    </location>
</feature>
<comment type="caution">
    <text evidence="8">The sequence shown here is derived from an EMBL/GenBank/DDBJ whole genome shotgun (WGS) entry which is preliminary data.</text>
</comment>
<feature type="region of interest" description="Disordered" evidence="6">
    <location>
        <begin position="390"/>
        <end position="529"/>
    </location>
</feature>
<evidence type="ECO:0000256" key="6">
    <source>
        <dbReference type="SAM" id="MobiDB-lite"/>
    </source>
</evidence>
<accession>A0ABQ5KVI4</accession>
<feature type="non-terminal residue" evidence="8">
    <location>
        <position position="1"/>
    </location>
</feature>
<evidence type="ECO:0000256" key="3">
    <source>
        <dbReference type="ARBA" id="ARBA00022777"/>
    </source>
</evidence>
<feature type="compositionally biased region" description="Basic and acidic residues" evidence="6">
    <location>
        <begin position="1"/>
        <end position="13"/>
    </location>
</feature>
<evidence type="ECO:0000256" key="5">
    <source>
        <dbReference type="PROSITE-ProRule" id="PRU10141"/>
    </source>
</evidence>
<dbReference type="InterPro" id="IPR045269">
    <property type="entry name" value="Atg1-like"/>
</dbReference>
<feature type="region of interest" description="Disordered" evidence="6">
    <location>
        <begin position="1"/>
        <end position="99"/>
    </location>
</feature>
<dbReference type="Pfam" id="PF00069">
    <property type="entry name" value="Pkinase"/>
    <property type="match status" value="1"/>
</dbReference>
<feature type="compositionally biased region" description="Basic and acidic residues" evidence="6">
    <location>
        <begin position="498"/>
        <end position="509"/>
    </location>
</feature>
<dbReference type="InterPro" id="IPR000719">
    <property type="entry name" value="Prot_kinase_dom"/>
</dbReference>
<dbReference type="PROSITE" id="PS00107">
    <property type="entry name" value="PROTEIN_KINASE_ATP"/>
    <property type="match status" value="1"/>
</dbReference>
<dbReference type="EMBL" id="BQXS01010990">
    <property type="protein sequence ID" value="GKT35444.1"/>
    <property type="molecule type" value="Genomic_DNA"/>
</dbReference>
<organism evidence="8 9">
    <name type="scientific">Aduncisulcus paluster</name>
    <dbReference type="NCBI Taxonomy" id="2918883"/>
    <lineage>
        <taxon>Eukaryota</taxon>
        <taxon>Metamonada</taxon>
        <taxon>Carpediemonas-like organisms</taxon>
        <taxon>Aduncisulcus</taxon>
    </lineage>
</organism>
<dbReference type="SMART" id="SM00220">
    <property type="entry name" value="S_TKc"/>
    <property type="match status" value="1"/>
</dbReference>
<feature type="compositionally biased region" description="Basic and acidic residues" evidence="6">
    <location>
        <begin position="24"/>
        <end position="43"/>
    </location>
</feature>
<feature type="compositionally biased region" description="Acidic residues" evidence="6">
    <location>
        <begin position="645"/>
        <end position="654"/>
    </location>
</feature>
<feature type="compositionally biased region" description="Basic residues" evidence="6">
    <location>
        <begin position="485"/>
        <end position="497"/>
    </location>
</feature>
<evidence type="ECO:0000256" key="2">
    <source>
        <dbReference type="ARBA" id="ARBA00022741"/>
    </source>
</evidence>
<sequence length="920" mass="104172">EGGRKERKGKNEGGTDPWETFPSHPEEGFRAESVRMDTHKQYDGDNYDIDGSTHAVNKKGRSGKHGSSGEIKMKRRKSLTKEDEEEDEYPVEDDKPDEWPEIQGENELLVGIRKKFRDKLNSRKPIKEYIKNFLRKLDPDVIPKFTDEDGKMRIKVATKDVPDACFVIYQFIDHKNVKDFADYFLLEECVKFVVFKLDGKNVVVTAPDDSQKSPTDESDSDVISYSQVSSHVFVEYDSSGSDPAIAVRSSHKPHLPYYSIIEEEKDEWPEVQGENELFIGIRKKYREKFTSRKLIKEYVKNFLRRLDPDVIPKFTTEDGKMRIKVATKDVLAAGFVLRQFIDHLNVKDFIYLFLLEECVMYVVYKLGGKNVFVKGEEFRSAKRELRRNRDPYLPDSYIPSVDAQYMPSTDESDSDSFSSSSSDPSFLMDSEDRDNSSSDIPPPPPRCHAIKSSRPKHSKKPKPPSSSIVIDISDLSKSNQSPKGKTQRRQTHKVRHKIKEETIADDFNRSHTQIPNHESHPSPKSDSFTLTSSSTITQLCTIGIGGFGEVLLVKIDDIPFPCVLKRMLRIADETVVEGCRKEFKVQQRLFNNPKCFNRIPRPLYILDLLDADFTGVYGFLMEFCIGGSVSVFAKSWCADGKYASADDDDVSESSDSERSDSSSSSGFFDLTTLNPVKLCSLCIGMIECLDDVFRAKRKLIHRDIKPDNFLVRVDPDSKKCTVVLADLGLAQIQDSISSSKVCTTFSESVVESADSDGKDAKQKERTICGTLVFNSYESLTEGIQTQKGDAYSLGMSILSLFLCKYPFIGLPIFRGVSEPKDLLKNIKETIESESTQSLAGNICFSLLETIEGGRYKPVYDCINEVFIGLTKRNVGERMSVHKARKKVQSIKALLPRLEKDGNVQKLKTLLKSRKRNMQPA</sequence>
<keyword evidence="2 5" id="KW-0547">Nucleotide-binding</keyword>
<dbReference type="InterPro" id="IPR017441">
    <property type="entry name" value="Protein_kinase_ATP_BS"/>
</dbReference>